<name>A0AAU6WR79_9FLAO</name>
<dbReference type="RefSeq" id="WP_345766947.1">
    <property type="nucleotide sequence ID" value="NZ_CP154834.1"/>
</dbReference>
<dbReference type="EMBL" id="CP154834">
    <property type="protein sequence ID" value="XAO75088.1"/>
    <property type="molecule type" value="Genomic_DNA"/>
</dbReference>
<organism evidence="1 2">
    <name type="scientific">Chryseobacterium endophyticum</name>
    <dbReference type="NCBI Taxonomy" id="1854762"/>
    <lineage>
        <taxon>Bacteria</taxon>
        <taxon>Pseudomonadati</taxon>
        <taxon>Bacteroidota</taxon>
        <taxon>Flavobacteriia</taxon>
        <taxon>Flavobacteriales</taxon>
        <taxon>Weeksellaceae</taxon>
        <taxon>Chryseobacterium group</taxon>
        <taxon>Chryseobacterium</taxon>
    </lineage>
</organism>
<protein>
    <submittedName>
        <fullName evidence="1">Uncharacterized protein</fullName>
    </submittedName>
</protein>
<dbReference type="AlphaFoldDB" id="A0AAU6WR79"/>
<evidence type="ECO:0000313" key="1">
    <source>
        <dbReference type="EMBL" id="XAO75088.1"/>
    </source>
</evidence>
<accession>A0AAU6WR79</accession>
<gene>
    <name evidence="1" type="ORF">AAFP95_03600</name>
</gene>
<reference evidence="1 2" key="1">
    <citation type="submission" date="2024-04" db="EMBL/GenBank/DDBJ databases">
        <title>Genome sequencing and assembly of rice foliar adapted Chryseobacterium endophyticum OsEnb-ALM-A6.</title>
        <authorList>
            <person name="Kumar S."/>
            <person name="Javed M."/>
            <person name="Chouhan V."/>
            <person name="Charishma K."/>
            <person name="Patel A."/>
            <person name="Kumar M."/>
            <person name="Sahu K.P."/>
            <person name="Kumar A."/>
        </authorList>
    </citation>
    <scope>NUCLEOTIDE SEQUENCE [LARGE SCALE GENOMIC DNA]</scope>
    <source>
        <strain evidence="1 2">OsEnb-ALM-A6</strain>
    </source>
</reference>
<evidence type="ECO:0000313" key="2">
    <source>
        <dbReference type="Proteomes" id="UP001463665"/>
    </source>
</evidence>
<keyword evidence="2" id="KW-1185">Reference proteome</keyword>
<sequence length="101" mass="12050">MQFIGRFEEYQNIDQFKKKIDFKKRNELWLGQGRKLGEKLFLIIENGKVMSYGFYELFTQIQTLNKLNKLKIDLLYQSADMINELQLALLRGDFETLPLPK</sequence>
<dbReference type="Proteomes" id="UP001463665">
    <property type="component" value="Chromosome"/>
</dbReference>
<proteinExistence type="predicted"/>